<comment type="caution">
    <text evidence="1">The sequence shown here is derived from an EMBL/GenBank/DDBJ whole genome shotgun (WGS) entry which is preliminary data.</text>
</comment>
<dbReference type="AlphaFoldDB" id="A0A919PWT3"/>
<protein>
    <recommendedName>
        <fullName evidence="3">DNA-binding protein</fullName>
    </recommendedName>
</protein>
<name>A0A919PWT3_9ACTN</name>
<proteinExistence type="predicted"/>
<dbReference type="Proteomes" id="UP000660611">
    <property type="component" value="Unassembled WGS sequence"/>
</dbReference>
<dbReference type="RefSeq" id="WP_203853347.1">
    <property type="nucleotide sequence ID" value="NZ_BAAAVW010000036.1"/>
</dbReference>
<dbReference type="EMBL" id="BONQ01000161">
    <property type="protein sequence ID" value="GIG51739.1"/>
    <property type="molecule type" value="Genomic_DNA"/>
</dbReference>
<reference evidence="1" key="1">
    <citation type="submission" date="2021-01" db="EMBL/GenBank/DDBJ databases">
        <title>Whole genome shotgun sequence of Dactylosporangium siamense NBRC 106093.</title>
        <authorList>
            <person name="Komaki H."/>
            <person name="Tamura T."/>
        </authorList>
    </citation>
    <scope>NUCLEOTIDE SEQUENCE</scope>
    <source>
        <strain evidence="1">NBRC 106093</strain>
    </source>
</reference>
<sequence length="169" mass="18427">MTMLRQFRLIVAGPLDDERADLLFDRAGDLSVEAVPAEGVAWVAFDRVAPTLVDAVVSGVRDLDAAGVGIDRAVDDDPLVTLEVIAARIGRPVEVVRGWAGLPVPVREHPRRPVYHWPEVSAWLDRHRSPVSPAGGADVALEAVTLALRLRALAPRLERMPPIRSLLYP</sequence>
<evidence type="ECO:0008006" key="3">
    <source>
        <dbReference type="Google" id="ProtNLM"/>
    </source>
</evidence>
<gene>
    <name evidence="1" type="ORF">Dsi01nite_097800</name>
</gene>
<organism evidence="1 2">
    <name type="scientific">Dactylosporangium siamense</name>
    <dbReference type="NCBI Taxonomy" id="685454"/>
    <lineage>
        <taxon>Bacteria</taxon>
        <taxon>Bacillati</taxon>
        <taxon>Actinomycetota</taxon>
        <taxon>Actinomycetes</taxon>
        <taxon>Micromonosporales</taxon>
        <taxon>Micromonosporaceae</taxon>
        <taxon>Dactylosporangium</taxon>
    </lineage>
</organism>
<accession>A0A919PWT3</accession>
<keyword evidence="2" id="KW-1185">Reference proteome</keyword>
<evidence type="ECO:0000313" key="1">
    <source>
        <dbReference type="EMBL" id="GIG51739.1"/>
    </source>
</evidence>
<evidence type="ECO:0000313" key="2">
    <source>
        <dbReference type="Proteomes" id="UP000660611"/>
    </source>
</evidence>